<feature type="transmembrane region" description="Helical" evidence="6">
    <location>
        <begin position="142"/>
        <end position="160"/>
    </location>
</feature>
<dbReference type="InterPro" id="IPR011701">
    <property type="entry name" value="MFS"/>
</dbReference>
<evidence type="ECO:0000313" key="9">
    <source>
        <dbReference type="Proteomes" id="UP001597419"/>
    </source>
</evidence>
<feature type="transmembrane region" description="Helical" evidence="6">
    <location>
        <begin position="55"/>
        <end position="76"/>
    </location>
</feature>
<evidence type="ECO:0000256" key="6">
    <source>
        <dbReference type="SAM" id="Phobius"/>
    </source>
</evidence>
<reference evidence="9" key="1">
    <citation type="journal article" date="2019" name="Int. J. Syst. Evol. Microbiol.">
        <title>The Global Catalogue of Microorganisms (GCM) 10K type strain sequencing project: providing services to taxonomists for standard genome sequencing and annotation.</title>
        <authorList>
            <consortium name="The Broad Institute Genomics Platform"/>
            <consortium name="The Broad Institute Genome Sequencing Center for Infectious Disease"/>
            <person name="Wu L."/>
            <person name="Ma J."/>
        </authorList>
    </citation>
    <scope>NUCLEOTIDE SEQUENCE [LARGE SCALE GENOMIC DNA]</scope>
    <source>
        <strain evidence="9">CGMCC 4.7643</strain>
    </source>
</reference>
<feature type="transmembrane region" description="Helical" evidence="6">
    <location>
        <begin position="281"/>
        <end position="300"/>
    </location>
</feature>
<evidence type="ECO:0000313" key="8">
    <source>
        <dbReference type="EMBL" id="MFD2459581.1"/>
    </source>
</evidence>
<keyword evidence="3 6" id="KW-0812">Transmembrane</keyword>
<name>A0ABW5GEH7_9PSEU</name>
<keyword evidence="2" id="KW-1003">Cell membrane</keyword>
<dbReference type="InterPro" id="IPR050189">
    <property type="entry name" value="MFS_Efflux_Transporters"/>
</dbReference>
<evidence type="ECO:0000256" key="5">
    <source>
        <dbReference type="ARBA" id="ARBA00023136"/>
    </source>
</evidence>
<feature type="transmembrane region" description="Helical" evidence="6">
    <location>
        <begin position="306"/>
        <end position="324"/>
    </location>
</feature>
<dbReference type="InterPro" id="IPR036259">
    <property type="entry name" value="MFS_trans_sf"/>
</dbReference>
<gene>
    <name evidence="8" type="ORF">ACFSYJ_13290</name>
</gene>
<dbReference type="Pfam" id="PF07690">
    <property type="entry name" value="MFS_1"/>
    <property type="match status" value="1"/>
</dbReference>
<comment type="subcellular location">
    <subcellularLocation>
        <location evidence="1">Cell membrane</location>
        <topology evidence="1">Multi-pass membrane protein</topology>
    </subcellularLocation>
</comment>
<feature type="transmembrane region" description="Helical" evidence="6">
    <location>
        <begin position="368"/>
        <end position="389"/>
    </location>
</feature>
<dbReference type="InterPro" id="IPR020846">
    <property type="entry name" value="MFS_dom"/>
</dbReference>
<accession>A0ABW5GEH7</accession>
<dbReference type="Gene3D" id="1.20.1250.20">
    <property type="entry name" value="MFS general substrate transporter like domains"/>
    <property type="match status" value="1"/>
</dbReference>
<evidence type="ECO:0000256" key="4">
    <source>
        <dbReference type="ARBA" id="ARBA00022989"/>
    </source>
</evidence>
<comment type="caution">
    <text evidence="8">The sequence shown here is derived from an EMBL/GenBank/DDBJ whole genome shotgun (WGS) entry which is preliminary data.</text>
</comment>
<protein>
    <submittedName>
        <fullName evidence="8">MFS transporter</fullName>
    </submittedName>
</protein>
<keyword evidence="9" id="KW-1185">Reference proteome</keyword>
<organism evidence="8 9">
    <name type="scientific">Amycolatopsis samaneae</name>
    <dbReference type="NCBI Taxonomy" id="664691"/>
    <lineage>
        <taxon>Bacteria</taxon>
        <taxon>Bacillati</taxon>
        <taxon>Actinomycetota</taxon>
        <taxon>Actinomycetes</taxon>
        <taxon>Pseudonocardiales</taxon>
        <taxon>Pseudonocardiaceae</taxon>
        <taxon>Amycolatopsis</taxon>
    </lineage>
</organism>
<evidence type="ECO:0000259" key="7">
    <source>
        <dbReference type="PROSITE" id="PS50850"/>
    </source>
</evidence>
<feature type="transmembrane region" description="Helical" evidence="6">
    <location>
        <begin position="336"/>
        <end position="362"/>
    </location>
</feature>
<feature type="transmembrane region" description="Helical" evidence="6">
    <location>
        <begin position="21"/>
        <end position="43"/>
    </location>
</feature>
<keyword evidence="4 6" id="KW-1133">Transmembrane helix</keyword>
<feature type="transmembrane region" description="Helical" evidence="6">
    <location>
        <begin position="248"/>
        <end position="269"/>
    </location>
</feature>
<proteinExistence type="predicted"/>
<dbReference type="Proteomes" id="UP001597419">
    <property type="component" value="Unassembled WGS sequence"/>
</dbReference>
<evidence type="ECO:0000256" key="2">
    <source>
        <dbReference type="ARBA" id="ARBA00022475"/>
    </source>
</evidence>
<dbReference type="SUPFAM" id="SSF103473">
    <property type="entry name" value="MFS general substrate transporter"/>
    <property type="match status" value="1"/>
</dbReference>
<feature type="transmembrane region" description="Helical" evidence="6">
    <location>
        <begin position="172"/>
        <end position="192"/>
    </location>
</feature>
<dbReference type="PANTHER" id="PTHR43124">
    <property type="entry name" value="PURINE EFFLUX PUMP PBUE"/>
    <property type="match status" value="1"/>
</dbReference>
<keyword evidence="5 6" id="KW-0472">Membrane</keyword>
<dbReference type="PANTHER" id="PTHR43124:SF10">
    <property type="entry name" value="PURINE EFFLUX PUMP PBUE"/>
    <property type="match status" value="1"/>
</dbReference>
<feature type="transmembrane region" description="Helical" evidence="6">
    <location>
        <begin position="109"/>
        <end position="130"/>
    </location>
</feature>
<sequence length="403" mass="40691">MTTVSAAAPPGSPAKQARTSVLALGTFAVGTSGYVVAGLLPALTTQLHVSAATAAQLVTAFAVAYAIGSPLFAALTGRWERRAVLVGALVVTAAGNAMAALAPEYYTLLAARVVTAIGAAVFTPAASAVAAELTAPERRGRAVALVFGGLTVATILGVPLGSLLSQRLGYEMVFALVAAFSLAGAVAVRLALPKVAPPPPVRFAERFSVARDTRVLAMLVTTVLACLAAFTVYTFISQVLATTAGLHGTAVTVLLFCYGIGGAIGNFAGGRVTDRWGARRPLLVVVAGLTVVLAVLPVVASTAVGAGIVMFLWGLCTWSFNPPVQHRLIELSPVHAGLALSLNASAIYLGVGLSGVLGGVVLDVGGPLLLPEVAAVLTALAAAVVLVGWRARTATRKEVAVSS</sequence>
<evidence type="ECO:0000256" key="3">
    <source>
        <dbReference type="ARBA" id="ARBA00022692"/>
    </source>
</evidence>
<dbReference type="CDD" id="cd17324">
    <property type="entry name" value="MFS_NepI_like"/>
    <property type="match status" value="1"/>
</dbReference>
<feature type="domain" description="Major facilitator superfamily (MFS) profile" evidence="7">
    <location>
        <begin position="18"/>
        <end position="396"/>
    </location>
</feature>
<feature type="transmembrane region" description="Helical" evidence="6">
    <location>
        <begin position="213"/>
        <end position="236"/>
    </location>
</feature>
<dbReference type="EMBL" id="JBHUKU010000006">
    <property type="protein sequence ID" value="MFD2459581.1"/>
    <property type="molecule type" value="Genomic_DNA"/>
</dbReference>
<dbReference type="PROSITE" id="PS50850">
    <property type="entry name" value="MFS"/>
    <property type="match status" value="1"/>
</dbReference>
<evidence type="ECO:0000256" key="1">
    <source>
        <dbReference type="ARBA" id="ARBA00004651"/>
    </source>
</evidence>
<feature type="transmembrane region" description="Helical" evidence="6">
    <location>
        <begin position="83"/>
        <end position="103"/>
    </location>
</feature>
<dbReference type="RefSeq" id="WP_345397035.1">
    <property type="nucleotide sequence ID" value="NZ_BAABHG010000008.1"/>
</dbReference>